<keyword evidence="6" id="KW-1185">Reference proteome</keyword>
<dbReference type="RefSeq" id="WP_176009874.1">
    <property type="nucleotide sequence ID" value="NZ_CP041372.2"/>
</dbReference>
<dbReference type="SUPFAM" id="SSF55846">
    <property type="entry name" value="N-acetylmuramoyl-L-alanine amidase-like"/>
    <property type="match status" value="1"/>
</dbReference>
<evidence type="ECO:0000259" key="4">
    <source>
        <dbReference type="SMART" id="SM00644"/>
    </source>
</evidence>
<protein>
    <recommendedName>
        <fullName evidence="2">Autolysin</fullName>
    </recommendedName>
    <alternativeName>
        <fullName evidence="1">Cell wall hydrolase</fullName>
    </alternativeName>
</protein>
<dbReference type="Pfam" id="PF01510">
    <property type="entry name" value="Amidase_2"/>
    <property type="match status" value="1"/>
</dbReference>
<evidence type="ECO:0000256" key="2">
    <source>
        <dbReference type="ARBA" id="ARBA00032390"/>
    </source>
</evidence>
<sequence length="203" mass="23099">MTKTQDIRSRTPKRSSRRQESDVTVIARHHSATDDGDFDTFWNYWKTLEWITGGYHEIILRDGTVQICYDANMVTNGVGNHNSYTYHICLVGNGSFTNAQEKAWRERCQLAMDRLKITVNNVKGHNEFTGARTACPGTSMVRVRQQLREALTVSNQPTNEPSPWARSVWVKATQAGIVDGKRPQEPMTRQEMAAMLDRLGLIK</sequence>
<dbReference type="Gene3D" id="3.40.80.10">
    <property type="entry name" value="Peptidoglycan recognition protein-like"/>
    <property type="match status" value="1"/>
</dbReference>
<evidence type="ECO:0000256" key="1">
    <source>
        <dbReference type="ARBA" id="ARBA00030881"/>
    </source>
</evidence>
<dbReference type="EMBL" id="CP041372">
    <property type="protein sequence ID" value="QKS71891.1"/>
    <property type="molecule type" value="Genomic_DNA"/>
</dbReference>
<reference evidence="6" key="1">
    <citation type="submission" date="2019-07" db="EMBL/GenBank/DDBJ databases">
        <title>Bacillus alkalisoli sp. nov. isolated from saline soil.</title>
        <authorList>
            <person name="Sun J.-Q."/>
            <person name="Xu L."/>
        </authorList>
    </citation>
    <scope>NUCLEOTIDE SEQUENCE [LARGE SCALE GENOMIC DNA]</scope>
    <source>
        <strain evidence="6">M4U3P1</strain>
    </source>
</reference>
<evidence type="ECO:0000313" key="6">
    <source>
        <dbReference type="Proteomes" id="UP000318138"/>
    </source>
</evidence>
<feature type="domain" description="N-acetylmuramoyl-L-alanine amidase" evidence="4">
    <location>
        <begin position="11"/>
        <end position="137"/>
    </location>
</feature>
<dbReference type="InterPro" id="IPR002502">
    <property type="entry name" value="Amidase_domain"/>
</dbReference>
<dbReference type="SMART" id="SM00644">
    <property type="entry name" value="Ami_2"/>
    <property type="match status" value="1"/>
</dbReference>
<dbReference type="AlphaFoldDB" id="A0A859FFU9"/>
<evidence type="ECO:0000256" key="3">
    <source>
        <dbReference type="SAM" id="MobiDB-lite"/>
    </source>
</evidence>
<gene>
    <name evidence="5" type="ORF">FLK61_35070</name>
</gene>
<dbReference type="InterPro" id="IPR036505">
    <property type="entry name" value="Amidase/PGRP_sf"/>
</dbReference>
<dbReference type="KEGG" id="psua:FLK61_35070"/>
<dbReference type="Proteomes" id="UP000318138">
    <property type="component" value="Chromosome"/>
</dbReference>
<proteinExistence type="predicted"/>
<evidence type="ECO:0000313" key="5">
    <source>
        <dbReference type="EMBL" id="QKS71891.1"/>
    </source>
</evidence>
<accession>A0A859FFU9</accession>
<dbReference type="CDD" id="cd06583">
    <property type="entry name" value="PGRP"/>
    <property type="match status" value="1"/>
</dbReference>
<dbReference type="GO" id="GO:0009253">
    <property type="term" value="P:peptidoglycan catabolic process"/>
    <property type="evidence" value="ECO:0007669"/>
    <property type="project" value="InterPro"/>
</dbReference>
<dbReference type="GO" id="GO:0008745">
    <property type="term" value="F:N-acetylmuramoyl-L-alanine amidase activity"/>
    <property type="evidence" value="ECO:0007669"/>
    <property type="project" value="InterPro"/>
</dbReference>
<organism evidence="5 6">
    <name type="scientific">Paenalkalicoccus suaedae</name>
    <dbReference type="NCBI Taxonomy" id="2592382"/>
    <lineage>
        <taxon>Bacteria</taxon>
        <taxon>Bacillati</taxon>
        <taxon>Bacillota</taxon>
        <taxon>Bacilli</taxon>
        <taxon>Bacillales</taxon>
        <taxon>Bacillaceae</taxon>
        <taxon>Paenalkalicoccus</taxon>
    </lineage>
</organism>
<feature type="region of interest" description="Disordered" evidence="3">
    <location>
        <begin position="1"/>
        <end position="24"/>
    </location>
</feature>
<name>A0A859FFU9_9BACI</name>